<reference evidence="5 6" key="1">
    <citation type="journal article" date="2017" name="PLoS Biol.">
        <title>The sea cucumber genome provides insights into morphological evolution and visceral regeneration.</title>
        <authorList>
            <person name="Zhang X."/>
            <person name="Sun L."/>
            <person name="Yuan J."/>
            <person name="Sun Y."/>
            <person name="Gao Y."/>
            <person name="Zhang L."/>
            <person name="Li S."/>
            <person name="Dai H."/>
            <person name="Hamel J.F."/>
            <person name="Liu C."/>
            <person name="Yu Y."/>
            <person name="Liu S."/>
            <person name="Lin W."/>
            <person name="Guo K."/>
            <person name="Jin S."/>
            <person name="Xu P."/>
            <person name="Storey K.B."/>
            <person name="Huan P."/>
            <person name="Zhang T."/>
            <person name="Zhou Y."/>
            <person name="Zhang J."/>
            <person name="Lin C."/>
            <person name="Li X."/>
            <person name="Xing L."/>
            <person name="Huo D."/>
            <person name="Sun M."/>
            <person name="Wang L."/>
            <person name="Mercier A."/>
            <person name="Li F."/>
            <person name="Yang H."/>
            <person name="Xiang J."/>
        </authorList>
    </citation>
    <scope>NUCLEOTIDE SEQUENCE [LARGE SCALE GENOMIC DNA]</scope>
    <source>
        <strain evidence="5">Shaxun</strain>
        <tissue evidence="5">Muscle</tissue>
    </source>
</reference>
<dbReference type="PROSITE" id="PS50878">
    <property type="entry name" value="RT_POL"/>
    <property type="match status" value="1"/>
</dbReference>
<evidence type="ECO:0000256" key="1">
    <source>
        <dbReference type="ARBA" id="ARBA00005964"/>
    </source>
</evidence>
<dbReference type="Pfam" id="PF00135">
    <property type="entry name" value="COesterase"/>
    <property type="match status" value="1"/>
</dbReference>
<gene>
    <name evidence="5" type="ORF">BSL78_16275</name>
</gene>
<feature type="domain" description="Reverse transcriptase" evidence="4">
    <location>
        <begin position="132"/>
        <end position="429"/>
    </location>
</feature>
<dbReference type="PROSITE" id="PS00122">
    <property type="entry name" value="CARBOXYLESTERASE_B_1"/>
    <property type="match status" value="1"/>
</dbReference>
<keyword evidence="3" id="KW-0378">Hydrolase</keyword>
<proteinExistence type="inferred from homology"/>
<evidence type="ECO:0000256" key="2">
    <source>
        <dbReference type="ARBA" id="ARBA00022487"/>
    </source>
</evidence>
<dbReference type="InterPro" id="IPR043502">
    <property type="entry name" value="DNA/RNA_pol_sf"/>
</dbReference>
<keyword evidence="6" id="KW-1185">Reference proteome</keyword>
<dbReference type="CDD" id="cd01650">
    <property type="entry name" value="RT_nLTR_like"/>
    <property type="match status" value="1"/>
</dbReference>
<keyword evidence="2" id="KW-0719">Serine esterase</keyword>
<dbReference type="InterPro" id="IPR050654">
    <property type="entry name" value="AChE-related_enzymes"/>
</dbReference>
<dbReference type="Gene3D" id="3.40.50.1820">
    <property type="entry name" value="alpha/beta hydrolase"/>
    <property type="match status" value="1"/>
</dbReference>
<dbReference type="InterPro" id="IPR000477">
    <property type="entry name" value="RT_dom"/>
</dbReference>
<dbReference type="PANTHER" id="PTHR43918">
    <property type="entry name" value="ACETYLCHOLINESTERASE"/>
    <property type="match status" value="1"/>
</dbReference>
<organism evidence="5 6">
    <name type="scientific">Stichopus japonicus</name>
    <name type="common">Sea cucumber</name>
    <dbReference type="NCBI Taxonomy" id="307972"/>
    <lineage>
        <taxon>Eukaryota</taxon>
        <taxon>Metazoa</taxon>
        <taxon>Echinodermata</taxon>
        <taxon>Eleutherozoa</taxon>
        <taxon>Echinozoa</taxon>
        <taxon>Holothuroidea</taxon>
        <taxon>Aspidochirotacea</taxon>
        <taxon>Aspidochirotida</taxon>
        <taxon>Stichopodidae</taxon>
        <taxon>Apostichopus</taxon>
    </lineage>
</organism>
<dbReference type="GO" id="GO:0003990">
    <property type="term" value="F:acetylcholinesterase activity"/>
    <property type="evidence" value="ECO:0007669"/>
    <property type="project" value="TreeGrafter"/>
</dbReference>
<dbReference type="EMBL" id="MRZV01000617">
    <property type="protein sequence ID" value="PIK46858.1"/>
    <property type="molecule type" value="Genomic_DNA"/>
</dbReference>
<dbReference type="GO" id="GO:0005886">
    <property type="term" value="C:plasma membrane"/>
    <property type="evidence" value="ECO:0007669"/>
    <property type="project" value="TreeGrafter"/>
</dbReference>
<dbReference type="GO" id="GO:0006581">
    <property type="term" value="P:acetylcholine catabolic process"/>
    <property type="evidence" value="ECO:0007669"/>
    <property type="project" value="TreeGrafter"/>
</dbReference>
<dbReference type="GO" id="GO:0005615">
    <property type="term" value="C:extracellular space"/>
    <property type="evidence" value="ECO:0007669"/>
    <property type="project" value="TreeGrafter"/>
</dbReference>
<evidence type="ECO:0000313" key="5">
    <source>
        <dbReference type="EMBL" id="PIK46858.1"/>
    </source>
</evidence>
<comment type="similarity">
    <text evidence="1">Belongs to the type-B carboxylesterase/lipase family.</text>
</comment>
<dbReference type="PANTHER" id="PTHR43918:SF4">
    <property type="entry name" value="CARBOXYLIC ESTER HYDROLASE"/>
    <property type="match status" value="1"/>
</dbReference>
<dbReference type="AlphaFoldDB" id="A0A2G8KFT1"/>
<accession>A0A2G8KFT1</accession>
<evidence type="ECO:0000259" key="4">
    <source>
        <dbReference type="PROSITE" id="PS50878"/>
    </source>
</evidence>
<dbReference type="GO" id="GO:0019695">
    <property type="term" value="P:choline metabolic process"/>
    <property type="evidence" value="ECO:0007669"/>
    <property type="project" value="TreeGrafter"/>
</dbReference>
<name>A0A2G8KFT1_STIJA</name>
<evidence type="ECO:0000313" key="6">
    <source>
        <dbReference type="Proteomes" id="UP000230750"/>
    </source>
</evidence>
<dbReference type="STRING" id="307972.A0A2G8KFT1"/>
<dbReference type="SUPFAM" id="SSF56672">
    <property type="entry name" value="DNA/RNA polymerases"/>
    <property type="match status" value="1"/>
</dbReference>
<protein>
    <submittedName>
        <fullName evidence="5">Putative carboxylesterase 5A isoform X2</fullName>
    </submittedName>
</protein>
<dbReference type="OrthoDB" id="408631at2759"/>
<dbReference type="InterPro" id="IPR029058">
    <property type="entry name" value="AB_hydrolase_fold"/>
</dbReference>
<dbReference type="InterPro" id="IPR002018">
    <property type="entry name" value="CarbesteraseB"/>
</dbReference>
<dbReference type="SUPFAM" id="SSF53474">
    <property type="entry name" value="alpha/beta-Hydrolases"/>
    <property type="match status" value="1"/>
</dbReference>
<sequence length="815" mass="92061">MISEPTRVTLHSRTLLDHIYVNRKNYVTQSGVIPTGLSDHRLIYAVRRANKPKHIPRKITTRSFKRFHQEAFIDDISKIPFSCIEGLDDIDLMWYTWKTLFNEVSDAHAPLKTVTVKGEHTPWVTDEFISMTWERDHLKKVAEKHGSLDTWARLPRSHQFSKMGHAVRSTIIDLFQFCQLCQKSWKELFMINCIRYLTSNKILNKWQSGFRPGYSTTTALSYVVDDILSNMDGACGRKNYTGILFLDFKKAFDTVDHDILLDKLRSYGVVDSALDWFGSYLAGRYQIVQIENQYSDMMGIAFGVPQGSIIGPLLFSIYINDLPSATSESQAILYADDTAVIYSSEKIMKYSRVLSTDLILIGKWLVKNKLTLNVVKACIYFSILFTVTLGQDLFVDVSQGTLLGQTVHYKENHYLNVDKTFHVFYGIPFVLPPIGNRRFNKPVPMERWEGIWNATYRRSRCPQLRSISDADDKGDEDCLHLNVFAPAQTTGQLPVMVWIHGGGYFGGQGGSAFYLPYPLMSIGEFVFVSINYRLGIYGFLTTGDEASVGNYGIYDQIEALKWIQTNIAAFGGNPDEVTIAGESAGAGSAGILGISPLATGLFKRLIMQSGSSVAPWAVDFTSQRGLLLARQAASMLNCDESDTFRMVTCLREAPSEELTSAQNAVLIDSVINQLPYVPVVDGVLIPDKPLYLLKSRQFKNVDILIGSNKDEGDLLALRAYPTYIIRDRPPFMFYDEFRTQLRDYVYFYNHNLDFDAIEQQYVDHASIDTPGVSFLPTFSNIITDQAFACPALSTALYYSLAGNNVYSYQMTHEPR</sequence>
<comment type="caution">
    <text evidence="5">The sequence shown here is derived from an EMBL/GenBank/DDBJ whole genome shotgun (WGS) entry which is preliminary data.</text>
</comment>
<evidence type="ECO:0000256" key="3">
    <source>
        <dbReference type="ARBA" id="ARBA00022801"/>
    </source>
</evidence>
<dbReference type="InterPro" id="IPR019826">
    <property type="entry name" value="Carboxylesterase_B_AS"/>
</dbReference>
<dbReference type="Proteomes" id="UP000230750">
    <property type="component" value="Unassembled WGS sequence"/>
</dbReference>